<dbReference type="PANTHER" id="PTHR24305">
    <property type="entry name" value="CYTOCHROME P450"/>
    <property type="match status" value="1"/>
</dbReference>
<dbReference type="GO" id="GO:0004497">
    <property type="term" value="F:monooxygenase activity"/>
    <property type="evidence" value="ECO:0007669"/>
    <property type="project" value="UniProtKB-KW"/>
</dbReference>
<comment type="caution">
    <text evidence="11">The sequence shown here is derived from an EMBL/GenBank/DDBJ whole genome shotgun (WGS) entry which is preliminary data.</text>
</comment>
<organism evidence="11 12">
    <name type="scientific">Russula ochroleuca</name>
    <dbReference type="NCBI Taxonomy" id="152965"/>
    <lineage>
        <taxon>Eukaryota</taxon>
        <taxon>Fungi</taxon>
        <taxon>Dikarya</taxon>
        <taxon>Basidiomycota</taxon>
        <taxon>Agaricomycotina</taxon>
        <taxon>Agaricomycetes</taxon>
        <taxon>Russulales</taxon>
        <taxon>Russulaceae</taxon>
        <taxon>Russula</taxon>
    </lineage>
</organism>
<reference evidence="11" key="1">
    <citation type="submission" date="2019-10" db="EMBL/GenBank/DDBJ databases">
        <authorList>
            <consortium name="DOE Joint Genome Institute"/>
            <person name="Kuo A."/>
            <person name="Miyauchi S."/>
            <person name="Kiss E."/>
            <person name="Drula E."/>
            <person name="Kohler A."/>
            <person name="Sanchez-Garcia M."/>
            <person name="Andreopoulos B."/>
            <person name="Barry K.W."/>
            <person name="Bonito G."/>
            <person name="Buee M."/>
            <person name="Carver A."/>
            <person name="Chen C."/>
            <person name="Cichocki N."/>
            <person name="Clum A."/>
            <person name="Culley D."/>
            <person name="Crous P.W."/>
            <person name="Fauchery L."/>
            <person name="Girlanda M."/>
            <person name="Hayes R."/>
            <person name="Keri Z."/>
            <person name="LaButti K."/>
            <person name="Lipzen A."/>
            <person name="Lombard V."/>
            <person name="Magnuson J."/>
            <person name="Maillard F."/>
            <person name="Morin E."/>
            <person name="Murat C."/>
            <person name="Nolan M."/>
            <person name="Ohm R."/>
            <person name="Pangilinan J."/>
            <person name="Pereira M."/>
            <person name="Perotto S."/>
            <person name="Peter M."/>
            <person name="Riley R."/>
            <person name="Sitrit Y."/>
            <person name="Stielow B."/>
            <person name="Szollosi G."/>
            <person name="Zifcakova L."/>
            <person name="Stursova M."/>
            <person name="Spatafora J.W."/>
            <person name="Tedersoo L."/>
            <person name="Vaario L.-M."/>
            <person name="Yamada A."/>
            <person name="Yan M."/>
            <person name="Wang P."/>
            <person name="Xu J."/>
            <person name="Bruns T."/>
            <person name="Baldrian P."/>
            <person name="Vilgalys R."/>
            <person name="Henrissat B."/>
            <person name="Grigoriev I.V."/>
            <person name="Hibbett D."/>
            <person name="Nagy L.G."/>
            <person name="Martin F.M."/>
        </authorList>
    </citation>
    <scope>NUCLEOTIDE SEQUENCE</scope>
    <source>
        <strain evidence="11">Prilba</strain>
    </source>
</reference>
<evidence type="ECO:0000256" key="1">
    <source>
        <dbReference type="ARBA" id="ARBA00001971"/>
    </source>
</evidence>
<dbReference type="PRINTS" id="PR00463">
    <property type="entry name" value="EP450I"/>
</dbReference>
<keyword evidence="12" id="KW-1185">Reference proteome</keyword>
<dbReference type="Proteomes" id="UP000759537">
    <property type="component" value="Unassembled WGS sequence"/>
</dbReference>
<evidence type="ECO:0000313" key="12">
    <source>
        <dbReference type="Proteomes" id="UP000759537"/>
    </source>
</evidence>
<dbReference type="SUPFAM" id="SSF48264">
    <property type="entry name" value="Cytochrome P450"/>
    <property type="match status" value="1"/>
</dbReference>
<comment type="pathway">
    <text evidence="2">Secondary metabolite biosynthesis.</text>
</comment>
<comment type="cofactor">
    <cofactor evidence="1 9">
        <name>heme</name>
        <dbReference type="ChEBI" id="CHEBI:30413"/>
    </cofactor>
</comment>
<dbReference type="InterPro" id="IPR017972">
    <property type="entry name" value="Cyt_P450_CS"/>
</dbReference>
<feature type="binding site" description="axial binding residue" evidence="9">
    <location>
        <position position="240"/>
    </location>
    <ligand>
        <name>heme</name>
        <dbReference type="ChEBI" id="CHEBI:30413"/>
    </ligand>
    <ligandPart>
        <name>Fe</name>
        <dbReference type="ChEBI" id="CHEBI:18248"/>
    </ligandPart>
</feature>
<dbReference type="GO" id="GO:0016705">
    <property type="term" value="F:oxidoreductase activity, acting on paired donors, with incorporation or reduction of molecular oxygen"/>
    <property type="evidence" value="ECO:0007669"/>
    <property type="project" value="InterPro"/>
</dbReference>
<protein>
    <submittedName>
        <fullName evidence="11">614/534 cytochrome P450</fullName>
    </submittedName>
</protein>
<proteinExistence type="inferred from homology"/>
<dbReference type="InterPro" id="IPR050121">
    <property type="entry name" value="Cytochrome_P450_monoxygenase"/>
</dbReference>
<evidence type="ECO:0000313" key="11">
    <source>
        <dbReference type="EMBL" id="KAF8485144.1"/>
    </source>
</evidence>
<evidence type="ECO:0000256" key="10">
    <source>
        <dbReference type="RuleBase" id="RU000461"/>
    </source>
</evidence>
<gene>
    <name evidence="11" type="ORF">DFH94DRAFT_265347</name>
</gene>
<dbReference type="PROSITE" id="PS00086">
    <property type="entry name" value="CYTOCHROME_P450"/>
    <property type="match status" value="1"/>
</dbReference>
<dbReference type="InterPro" id="IPR002401">
    <property type="entry name" value="Cyt_P450_E_grp-I"/>
</dbReference>
<dbReference type="InterPro" id="IPR036396">
    <property type="entry name" value="Cyt_P450_sf"/>
</dbReference>
<evidence type="ECO:0000256" key="2">
    <source>
        <dbReference type="ARBA" id="ARBA00005179"/>
    </source>
</evidence>
<dbReference type="InterPro" id="IPR001128">
    <property type="entry name" value="Cyt_P450"/>
</dbReference>
<dbReference type="EMBL" id="WHVB01000003">
    <property type="protein sequence ID" value="KAF8485144.1"/>
    <property type="molecule type" value="Genomic_DNA"/>
</dbReference>
<sequence>MTFRDALHILSTNMVLKIAVPDWAKYLTKHTRKIDLAFKELKQCLVEMVEARRNADKVEERYDLFSSLLDATQDELGSEAALNDEELIGNMFIYLLAGHETAAYTLCFSFALLALYPDEQERLYQHIKGVMSSLNGMPAYEDMNRFTQSLAVFYETLRLFPPVTSIPKVAAQDITLTVNNVDGGKTTFPVPSGTEINLHVPGLHYNPRYWKEPHKFMPERFLGDWPRNAFIPFSQGARACLGRRFFEAEGVAALTMLVSRYKIEVKEEPEFAGETFEERYARMTAFNENLTTTPPRAIGI</sequence>
<evidence type="ECO:0000256" key="7">
    <source>
        <dbReference type="ARBA" id="ARBA00023004"/>
    </source>
</evidence>
<dbReference type="OrthoDB" id="1470350at2759"/>
<dbReference type="PANTHER" id="PTHR24305:SF166">
    <property type="entry name" value="CYTOCHROME P450 12A4, MITOCHONDRIAL-RELATED"/>
    <property type="match status" value="1"/>
</dbReference>
<evidence type="ECO:0000256" key="3">
    <source>
        <dbReference type="ARBA" id="ARBA00010617"/>
    </source>
</evidence>
<dbReference type="GO" id="GO:0020037">
    <property type="term" value="F:heme binding"/>
    <property type="evidence" value="ECO:0007669"/>
    <property type="project" value="InterPro"/>
</dbReference>
<accession>A0A9P5TCG9</accession>
<name>A0A9P5TCG9_9AGAM</name>
<dbReference type="GO" id="GO:0005506">
    <property type="term" value="F:iron ion binding"/>
    <property type="evidence" value="ECO:0007669"/>
    <property type="project" value="InterPro"/>
</dbReference>
<evidence type="ECO:0000256" key="6">
    <source>
        <dbReference type="ARBA" id="ARBA00023002"/>
    </source>
</evidence>
<dbReference type="PRINTS" id="PR00385">
    <property type="entry name" value="P450"/>
</dbReference>
<keyword evidence="5 9" id="KW-0479">Metal-binding</keyword>
<evidence type="ECO:0000256" key="5">
    <source>
        <dbReference type="ARBA" id="ARBA00022723"/>
    </source>
</evidence>
<reference evidence="11" key="2">
    <citation type="journal article" date="2020" name="Nat. Commun.">
        <title>Large-scale genome sequencing of mycorrhizal fungi provides insights into the early evolution of symbiotic traits.</title>
        <authorList>
            <person name="Miyauchi S."/>
            <person name="Kiss E."/>
            <person name="Kuo A."/>
            <person name="Drula E."/>
            <person name="Kohler A."/>
            <person name="Sanchez-Garcia M."/>
            <person name="Morin E."/>
            <person name="Andreopoulos B."/>
            <person name="Barry K.W."/>
            <person name="Bonito G."/>
            <person name="Buee M."/>
            <person name="Carver A."/>
            <person name="Chen C."/>
            <person name="Cichocki N."/>
            <person name="Clum A."/>
            <person name="Culley D."/>
            <person name="Crous P.W."/>
            <person name="Fauchery L."/>
            <person name="Girlanda M."/>
            <person name="Hayes R.D."/>
            <person name="Keri Z."/>
            <person name="LaButti K."/>
            <person name="Lipzen A."/>
            <person name="Lombard V."/>
            <person name="Magnuson J."/>
            <person name="Maillard F."/>
            <person name="Murat C."/>
            <person name="Nolan M."/>
            <person name="Ohm R.A."/>
            <person name="Pangilinan J."/>
            <person name="Pereira M.F."/>
            <person name="Perotto S."/>
            <person name="Peter M."/>
            <person name="Pfister S."/>
            <person name="Riley R."/>
            <person name="Sitrit Y."/>
            <person name="Stielow J.B."/>
            <person name="Szollosi G."/>
            <person name="Zifcakova L."/>
            <person name="Stursova M."/>
            <person name="Spatafora J.W."/>
            <person name="Tedersoo L."/>
            <person name="Vaario L.M."/>
            <person name="Yamada A."/>
            <person name="Yan M."/>
            <person name="Wang P."/>
            <person name="Xu J."/>
            <person name="Bruns T."/>
            <person name="Baldrian P."/>
            <person name="Vilgalys R."/>
            <person name="Dunand C."/>
            <person name="Henrissat B."/>
            <person name="Grigoriev I.V."/>
            <person name="Hibbett D."/>
            <person name="Nagy L.G."/>
            <person name="Martin F.M."/>
        </authorList>
    </citation>
    <scope>NUCLEOTIDE SEQUENCE</scope>
    <source>
        <strain evidence="11">Prilba</strain>
    </source>
</reference>
<dbReference type="AlphaFoldDB" id="A0A9P5TCG9"/>
<keyword evidence="7 9" id="KW-0408">Iron</keyword>
<keyword evidence="6 10" id="KW-0560">Oxidoreductase</keyword>
<evidence type="ECO:0000256" key="9">
    <source>
        <dbReference type="PIRSR" id="PIRSR602401-1"/>
    </source>
</evidence>
<dbReference type="Pfam" id="PF00067">
    <property type="entry name" value="p450"/>
    <property type="match status" value="1"/>
</dbReference>
<evidence type="ECO:0000256" key="4">
    <source>
        <dbReference type="ARBA" id="ARBA00022617"/>
    </source>
</evidence>
<dbReference type="Gene3D" id="1.10.630.10">
    <property type="entry name" value="Cytochrome P450"/>
    <property type="match status" value="1"/>
</dbReference>
<keyword evidence="4 9" id="KW-0349">Heme</keyword>
<evidence type="ECO:0000256" key="8">
    <source>
        <dbReference type="ARBA" id="ARBA00023033"/>
    </source>
</evidence>
<keyword evidence="8 10" id="KW-0503">Monooxygenase</keyword>
<comment type="similarity">
    <text evidence="3 10">Belongs to the cytochrome P450 family.</text>
</comment>